<keyword evidence="2" id="KW-1185">Reference proteome</keyword>
<dbReference type="Proteomes" id="UP001497680">
    <property type="component" value="Unassembled WGS sequence"/>
</dbReference>
<organism evidence="1 2">
    <name type="scientific">Hypoxylon rubiginosum</name>
    <dbReference type="NCBI Taxonomy" id="110542"/>
    <lineage>
        <taxon>Eukaryota</taxon>
        <taxon>Fungi</taxon>
        <taxon>Dikarya</taxon>
        <taxon>Ascomycota</taxon>
        <taxon>Pezizomycotina</taxon>
        <taxon>Sordariomycetes</taxon>
        <taxon>Xylariomycetidae</taxon>
        <taxon>Xylariales</taxon>
        <taxon>Hypoxylaceae</taxon>
        <taxon>Hypoxylon</taxon>
    </lineage>
</organism>
<proteinExistence type="predicted"/>
<dbReference type="EMBL" id="MU394286">
    <property type="protein sequence ID" value="KAI6091551.1"/>
    <property type="molecule type" value="Genomic_DNA"/>
</dbReference>
<accession>A0ACC0DGM6</accession>
<gene>
    <name evidence="1" type="ORF">F4821DRAFT_226377</name>
</gene>
<evidence type="ECO:0000313" key="2">
    <source>
        <dbReference type="Proteomes" id="UP001497680"/>
    </source>
</evidence>
<evidence type="ECO:0000313" key="1">
    <source>
        <dbReference type="EMBL" id="KAI6091551.1"/>
    </source>
</evidence>
<sequence length="71" mass="7556">MSREGGAESPPPESQSGPQLKDTPGSGQGTDKAPNKKEHMQDQLENLTSNPKGPLEDSVTDKFTKTEKSSS</sequence>
<reference evidence="1 2" key="1">
    <citation type="journal article" date="2022" name="New Phytol.">
        <title>Ecological generalism drives hyperdiversity of secondary metabolite gene clusters in xylarialean endophytes.</title>
        <authorList>
            <person name="Franco M.E.E."/>
            <person name="Wisecaver J.H."/>
            <person name="Arnold A.E."/>
            <person name="Ju Y.M."/>
            <person name="Slot J.C."/>
            <person name="Ahrendt S."/>
            <person name="Moore L.P."/>
            <person name="Eastman K.E."/>
            <person name="Scott K."/>
            <person name="Konkel Z."/>
            <person name="Mondo S.J."/>
            <person name="Kuo A."/>
            <person name="Hayes R.D."/>
            <person name="Haridas S."/>
            <person name="Andreopoulos B."/>
            <person name="Riley R."/>
            <person name="LaButti K."/>
            <person name="Pangilinan J."/>
            <person name="Lipzen A."/>
            <person name="Amirebrahimi M."/>
            <person name="Yan J."/>
            <person name="Adam C."/>
            <person name="Keymanesh K."/>
            <person name="Ng V."/>
            <person name="Louie K."/>
            <person name="Northen T."/>
            <person name="Drula E."/>
            <person name="Henrissat B."/>
            <person name="Hsieh H.M."/>
            <person name="Youens-Clark K."/>
            <person name="Lutzoni F."/>
            <person name="Miadlikowska J."/>
            <person name="Eastwood D.C."/>
            <person name="Hamelin R.C."/>
            <person name="Grigoriev I.V."/>
            <person name="U'Ren J.M."/>
        </authorList>
    </citation>
    <scope>NUCLEOTIDE SEQUENCE [LARGE SCALE GENOMIC DNA]</scope>
    <source>
        <strain evidence="1 2">ER1909</strain>
    </source>
</reference>
<comment type="caution">
    <text evidence="1">The sequence shown here is derived from an EMBL/GenBank/DDBJ whole genome shotgun (WGS) entry which is preliminary data.</text>
</comment>
<name>A0ACC0DGM6_9PEZI</name>
<protein>
    <submittedName>
        <fullName evidence="1">Uncharacterized protein</fullName>
    </submittedName>
</protein>